<dbReference type="Proteomes" id="UP000886876">
    <property type="component" value="Unassembled WGS sequence"/>
</dbReference>
<organism evidence="1 2">
    <name type="scientific">Candidatus Scatomorpha pullistercoris</name>
    <dbReference type="NCBI Taxonomy" id="2840929"/>
    <lineage>
        <taxon>Bacteria</taxon>
        <taxon>Bacillati</taxon>
        <taxon>Bacillota</taxon>
        <taxon>Clostridia</taxon>
        <taxon>Eubacteriales</taxon>
        <taxon>Candidatus Scatomorpha</taxon>
    </lineage>
</organism>
<evidence type="ECO:0000313" key="1">
    <source>
        <dbReference type="EMBL" id="HIS96598.1"/>
    </source>
</evidence>
<name>A0A9D1K796_9FIRM</name>
<accession>A0A9D1K796</accession>
<reference evidence="1" key="2">
    <citation type="journal article" date="2021" name="PeerJ">
        <title>Extensive microbial diversity within the chicken gut microbiome revealed by metagenomics and culture.</title>
        <authorList>
            <person name="Gilroy R."/>
            <person name="Ravi A."/>
            <person name="Getino M."/>
            <person name="Pursley I."/>
            <person name="Horton D.L."/>
            <person name="Alikhan N.F."/>
            <person name="Baker D."/>
            <person name="Gharbi K."/>
            <person name="Hall N."/>
            <person name="Watson M."/>
            <person name="Adriaenssens E.M."/>
            <person name="Foster-Nyarko E."/>
            <person name="Jarju S."/>
            <person name="Secka A."/>
            <person name="Antonio M."/>
            <person name="Oren A."/>
            <person name="Chaudhuri R.R."/>
            <person name="La Ragione R."/>
            <person name="Hildebrand F."/>
            <person name="Pallen M.J."/>
        </authorList>
    </citation>
    <scope>NUCLEOTIDE SEQUENCE</scope>
    <source>
        <strain evidence="1">ChiHecec3B27-6122</strain>
    </source>
</reference>
<gene>
    <name evidence="1" type="ORF">IAD42_01330</name>
</gene>
<protein>
    <submittedName>
        <fullName evidence="1">Uncharacterized protein</fullName>
    </submittedName>
</protein>
<sequence>MEPFKINTEDEKLSTVSRTIRMKASTFDRICELNLKTGVSFNKIVNQCIEYALENYTEE</sequence>
<comment type="caution">
    <text evidence="1">The sequence shown here is derived from an EMBL/GenBank/DDBJ whole genome shotgun (WGS) entry which is preliminary data.</text>
</comment>
<dbReference type="EMBL" id="DVJS01000030">
    <property type="protein sequence ID" value="HIS96598.1"/>
    <property type="molecule type" value="Genomic_DNA"/>
</dbReference>
<dbReference type="AlphaFoldDB" id="A0A9D1K796"/>
<evidence type="ECO:0000313" key="2">
    <source>
        <dbReference type="Proteomes" id="UP000886876"/>
    </source>
</evidence>
<reference evidence="1" key="1">
    <citation type="submission" date="2020-10" db="EMBL/GenBank/DDBJ databases">
        <authorList>
            <person name="Gilroy R."/>
        </authorList>
    </citation>
    <scope>NUCLEOTIDE SEQUENCE</scope>
    <source>
        <strain evidence="1">ChiHecec3B27-6122</strain>
    </source>
</reference>
<proteinExistence type="predicted"/>